<dbReference type="AlphaFoldDB" id="A0A9W8B8J2"/>
<evidence type="ECO:0000313" key="13">
    <source>
        <dbReference type="EMBL" id="KAJ1979219.1"/>
    </source>
</evidence>
<comment type="catalytic activity">
    <reaction evidence="1">
        <text>a 4-O-methyl-thymidine in DNA + L-cysteinyl-[protein] = a thymidine in DNA + S-methyl-L-cysteinyl-[protein]</text>
        <dbReference type="Rhea" id="RHEA:53428"/>
        <dbReference type="Rhea" id="RHEA-COMP:10131"/>
        <dbReference type="Rhea" id="RHEA-COMP:10132"/>
        <dbReference type="Rhea" id="RHEA-COMP:13555"/>
        <dbReference type="Rhea" id="RHEA-COMP:13556"/>
        <dbReference type="ChEBI" id="CHEBI:29950"/>
        <dbReference type="ChEBI" id="CHEBI:82612"/>
        <dbReference type="ChEBI" id="CHEBI:137386"/>
        <dbReference type="ChEBI" id="CHEBI:137387"/>
        <dbReference type="EC" id="2.1.1.63"/>
    </reaction>
</comment>
<evidence type="ECO:0000256" key="7">
    <source>
        <dbReference type="ARBA" id="ARBA00022763"/>
    </source>
</evidence>
<evidence type="ECO:0000256" key="6">
    <source>
        <dbReference type="ARBA" id="ARBA00022679"/>
    </source>
</evidence>
<evidence type="ECO:0000256" key="11">
    <source>
        <dbReference type="ARBA" id="ARBA00049348"/>
    </source>
</evidence>
<dbReference type="OrthoDB" id="1907495at2759"/>
<proteinExistence type="inferred from homology"/>
<evidence type="ECO:0000256" key="2">
    <source>
        <dbReference type="ARBA" id="ARBA00008711"/>
    </source>
</evidence>
<evidence type="ECO:0000256" key="10">
    <source>
        <dbReference type="ARBA" id="ARBA00031621"/>
    </source>
</evidence>
<name>A0A9W8B8J2_9FUNG</name>
<dbReference type="EC" id="2.1.1.63" evidence="3"/>
<comment type="similarity">
    <text evidence="2">Belongs to the MGMT family.</text>
</comment>
<dbReference type="GO" id="GO:0006281">
    <property type="term" value="P:DNA repair"/>
    <property type="evidence" value="ECO:0007669"/>
    <property type="project" value="UniProtKB-KW"/>
</dbReference>
<keyword evidence="8" id="KW-0234">DNA repair</keyword>
<keyword evidence="7" id="KW-0227">DNA damage</keyword>
<reference evidence="13" key="1">
    <citation type="submission" date="2022-07" db="EMBL/GenBank/DDBJ databases">
        <title>Phylogenomic reconstructions and comparative analyses of Kickxellomycotina fungi.</title>
        <authorList>
            <person name="Reynolds N.K."/>
            <person name="Stajich J.E."/>
            <person name="Barry K."/>
            <person name="Grigoriev I.V."/>
            <person name="Crous P."/>
            <person name="Smith M.E."/>
        </authorList>
    </citation>
    <scope>NUCLEOTIDE SEQUENCE</scope>
    <source>
        <strain evidence="13">RSA 567</strain>
    </source>
</reference>
<evidence type="ECO:0000256" key="4">
    <source>
        <dbReference type="ARBA" id="ARBA00015377"/>
    </source>
</evidence>
<dbReference type="CDD" id="cd06445">
    <property type="entry name" value="ATase"/>
    <property type="match status" value="1"/>
</dbReference>
<sequence length="146" mass="16229">MAASATGLLSQPAKPFPHTVTERQQFVNYKTQRPVTEFQFRVYDLCAQVPSGQFTTYKLIATALNSHPRAVGQALRVNPFAPAPVPCHRVMASNFYVGGFDGDWGCGQVHSKKELLKQEGIEFDANDYIAPAHRTVALFQDFVVKE</sequence>
<dbReference type="NCBIfam" id="TIGR00589">
    <property type="entry name" value="ogt"/>
    <property type="match status" value="1"/>
</dbReference>
<keyword evidence="14" id="KW-1185">Reference proteome</keyword>
<dbReference type="InterPro" id="IPR001497">
    <property type="entry name" value="MethylDNA_cys_MeTrfase_AS"/>
</dbReference>
<evidence type="ECO:0000256" key="1">
    <source>
        <dbReference type="ARBA" id="ARBA00001286"/>
    </source>
</evidence>
<dbReference type="InterPro" id="IPR014048">
    <property type="entry name" value="MethylDNA_cys_MeTrfase_DNA-bd"/>
</dbReference>
<dbReference type="SUPFAM" id="SSF46767">
    <property type="entry name" value="Methylated DNA-protein cysteine methyltransferase, C-terminal domain"/>
    <property type="match status" value="1"/>
</dbReference>
<dbReference type="PANTHER" id="PTHR10815:SF13">
    <property type="entry name" value="METHYLATED-DNA--PROTEIN-CYSTEINE METHYLTRANSFERASE"/>
    <property type="match status" value="1"/>
</dbReference>
<comment type="caution">
    <text evidence="13">The sequence shown here is derived from an EMBL/GenBank/DDBJ whole genome shotgun (WGS) entry which is preliminary data.</text>
</comment>
<dbReference type="InterPro" id="IPR036388">
    <property type="entry name" value="WH-like_DNA-bd_sf"/>
</dbReference>
<accession>A0A9W8B8J2</accession>
<protein>
    <recommendedName>
        <fullName evidence="4">Methylated-DNA--protein-cysteine methyltransferase</fullName>
        <ecNumber evidence="3">2.1.1.63</ecNumber>
    </recommendedName>
    <alternativeName>
        <fullName evidence="9">6-O-methylguanine-DNA methyltransferase</fullName>
    </alternativeName>
    <alternativeName>
        <fullName evidence="10">O-6-methylguanine-DNA-alkyltransferase</fullName>
    </alternativeName>
</protein>
<dbReference type="Pfam" id="PF01035">
    <property type="entry name" value="DNA_binding_1"/>
    <property type="match status" value="1"/>
</dbReference>
<dbReference type="PANTHER" id="PTHR10815">
    <property type="entry name" value="METHYLATED-DNA--PROTEIN-CYSTEINE METHYLTRANSFERASE"/>
    <property type="match status" value="1"/>
</dbReference>
<evidence type="ECO:0000256" key="9">
    <source>
        <dbReference type="ARBA" id="ARBA00030795"/>
    </source>
</evidence>
<dbReference type="GO" id="GO:0003908">
    <property type="term" value="F:methylated-DNA-[protein]-cysteine S-methyltransferase activity"/>
    <property type="evidence" value="ECO:0007669"/>
    <property type="project" value="UniProtKB-EC"/>
</dbReference>
<keyword evidence="5" id="KW-0489">Methyltransferase</keyword>
<dbReference type="Gene3D" id="1.10.10.10">
    <property type="entry name" value="Winged helix-like DNA-binding domain superfamily/Winged helix DNA-binding domain"/>
    <property type="match status" value="1"/>
</dbReference>
<evidence type="ECO:0000256" key="5">
    <source>
        <dbReference type="ARBA" id="ARBA00022603"/>
    </source>
</evidence>
<dbReference type="PROSITE" id="PS00374">
    <property type="entry name" value="MGMT"/>
    <property type="match status" value="1"/>
</dbReference>
<evidence type="ECO:0000259" key="12">
    <source>
        <dbReference type="Pfam" id="PF01035"/>
    </source>
</evidence>
<dbReference type="Proteomes" id="UP001151582">
    <property type="component" value="Unassembled WGS sequence"/>
</dbReference>
<evidence type="ECO:0000313" key="14">
    <source>
        <dbReference type="Proteomes" id="UP001151582"/>
    </source>
</evidence>
<evidence type="ECO:0000256" key="3">
    <source>
        <dbReference type="ARBA" id="ARBA00011918"/>
    </source>
</evidence>
<organism evidence="13 14">
    <name type="scientific">Dimargaris verticillata</name>
    <dbReference type="NCBI Taxonomy" id="2761393"/>
    <lineage>
        <taxon>Eukaryota</taxon>
        <taxon>Fungi</taxon>
        <taxon>Fungi incertae sedis</taxon>
        <taxon>Zoopagomycota</taxon>
        <taxon>Kickxellomycotina</taxon>
        <taxon>Dimargaritomycetes</taxon>
        <taxon>Dimargaritales</taxon>
        <taxon>Dimargaritaceae</taxon>
        <taxon>Dimargaris</taxon>
    </lineage>
</organism>
<gene>
    <name evidence="13" type="ORF">H4R34_002915</name>
</gene>
<dbReference type="GO" id="GO:0032259">
    <property type="term" value="P:methylation"/>
    <property type="evidence" value="ECO:0007669"/>
    <property type="project" value="UniProtKB-KW"/>
</dbReference>
<dbReference type="EMBL" id="JANBQB010000230">
    <property type="protein sequence ID" value="KAJ1979219.1"/>
    <property type="molecule type" value="Genomic_DNA"/>
</dbReference>
<evidence type="ECO:0000256" key="8">
    <source>
        <dbReference type="ARBA" id="ARBA00023204"/>
    </source>
</evidence>
<comment type="catalytic activity">
    <reaction evidence="11">
        <text>a 6-O-methyl-2'-deoxyguanosine in DNA + L-cysteinyl-[protein] = S-methyl-L-cysteinyl-[protein] + a 2'-deoxyguanosine in DNA</text>
        <dbReference type="Rhea" id="RHEA:24000"/>
        <dbReference type="Rhea" id="RHEA-COMP:10131"/>
        <dbReference type="Rhea" id="RHEA-COMP:10132"/>
        <dbReference type="Rhea" id="RHEA-COMP:11367"/>
        <dbReference type="Rhea" id="RHEA-COMP:11368"/>
        <dbReference type="ChEBI" id="CHEBI:29950"/>
        <dbReference type="ChEBI" id="CHEBI:82612"/>
        <dbReference type="ChEBI" id="CHEBI:85445"/>
        <dbReference type="ChEBI" id="CHEBI:85448"/>
        <dbReference type="EC" id="2.1.1.63"/>
    </reaction>
</comment>
<feature type="domain" description="Methylated-DNA-[protein]-cysteine S-methyltransferase DNA binding" evidence="12">
    <location>
        <begin position="37"/>
        <end position="121"/>
    </location>
</feature>
<keyword evidence="6" id="KW-0808">Transferase</keyword>
<dbReference type="InterPro" id="IPR036217">
    <property type="entry name" value="MethylDNA_cys_MeTrfase_DNAb"/>
</dbReference>